<dbReference type="PATRIC" id="fig|1184267.3.peg.1623"/>
<dbReference type="AlphaFoldDB" id="M4VRK9"/>
<gene>
    <name evidence="1" type="ORF">A11Q_1603</name>
</gene>
<evidence type="ECO:0000313" key="1">
    <source>
        <dbReference type="EMBL" id="AGH95819.1"/>
    </source>
</evidence>
<evidence type="ECO:0000313" key="2">
    <source>
        <dbReference type="Proteomes" id="UP000012040"/>
    </source>
</evidence>
<sequence length="59" mass="7060">MDTKNRYSKEVIDTLNSRFWDGESLRSVDELKQNIKKIISANISCDHAEFKFMLDQYWT</sequence>
<proteinExistence type="predicted"/>
<accession>M4VRK9</accession>
<organism evidence="1 2">
    <name type="scientific">Pseudobdellovibrio exovorus JSS</name>
    <dbReference type="NCBI Taxonomy" id="1184267"/>
    <lineage>
        <taxon>Bacteria</taxon>
        <taxon>Pseudomonadati</taxon>
        <taxon>Bdellovibrionota</taxon>
        <taxon>Bdellovibrionia</taxon>
        <taxon>Bdellovibrionales</taxon>
        <taxon>Pseudobdellovibrionaceae</taxon>
        <taxon>Pseudobdellovibrio</taxon>
    </lineage>
</organism>
<protein>
    <submittedName>
        <fullName evidence="1">Uncharacterized protein</fullName>
    </submittedName>
</protein>
<dbReference type="KEGG" id="bex:A11Q_1603"/>
<name>M4VRK9_9BACT</name>
<dbReference type="STRING" id="1184267.A11Q_1603"/>
<dbReference type="HOGENOM" id="CLU_2950969_0_0_7"/>
<dbReference type="EMBL" id="CP003537">
    <property type="protein sequence ID" value="AGH95819.1"/>
    <property type="molecule type" value="Genomic_DNA"/>
</dbReference>
<reference evidence="1 2" key="1">
    <citation type="journal article" date="2013" name="ISME J.">
        <title>By their genes ye shall know them: genomic signatures of predatory bacteria.</title>
        <authorList>
            <person name="Pasternak Z."/>
            <person name="Pietrokovski S."/>
            <person name="Rotem O."/>
            <person name="Gophna U."/>
            <person name="Lurie-Weinberger M.N."/>
            <person name="Jurkevitch E."/>
        </authorList>
    </citation>
    <scope>NUCLEOTIDE SEQUENCE [LARGE SCALE GENOMIC DNA]</scope>
    <source>
        <strain evidence="1 2">JSS</strain>
    </source>
</reference>
<keyword evidence="2" id="KW-1185">Reference proteome</keyword>
<dbReference type="Proteomes" id="UP000012040">
    <property type="component" value="Chromosome"/>
</dbReference>